<dbReference type="Pfam" id="PF03795">
    <property type="entry name" value="YCII"/>
    <property type="match status" value="1"/>
</dbReference>
<protein>
    <recommendedName>
        <fullName evidence="2">YCII-related domain-containing protein</fullName>
    </recommendedName>
</protein>
<evidence type="ECO:0000259" key="2">
    <source>
        <dbReference type="Pfam" id="PF03795"/>
    </source>
</evidence>
<dbReference type="AlphaFoldDB" id="A0A8J3QV26"/>
<evidence type="ECO:0000256" key="1">
    <source>
        <dbReference type="ARBA" id="ARBA00007689"/>
    </source>
</evidence>
<reference evidence="3" key="1">
    <citation type="submission" date="2021-01" db="EMBL/GenBank/DDBJ databases">
        <title>Whole genome shotgun sequence of Rugosimonospora africana NBRC 104875.</title>
        <authorList>
            <person name="Komaki H."/>
            <person name="Tamura T."/>
        </authorList>
    </citation>
    <scope>NUCLEOTIDE SEQUENCE</scope>
    <source>
        <strain evidence="3">NBRC 104875</strain>
    </source>
</reference>
<evidence type="ECO:0000313" key="3">
    <source>
        <dbReference type="EMBL" id="GIH16964.1"/>
    </source>
</evidence>
<comment type="caution">
    <text evidence="3">The sequence shown here is derived from an EMBL/GenBank/DDBJ whole genome shotgun (WGS) entry which is preliminary data.</text>
</comment>
<evidence type="ECO:0000313" key="4">
    <source>
        <dbReference type="Proteomes" id="UP000642748"/>
    </source>
</evidence>
<proteinExistence type="inferred from homology"/>
<gene>
    <name evidence="3" type="ORF">Raf01_51360</name>
</gene>
<dbReference type="SUPFAM" id="SSF54909">
    <property type="entry name" value="Dimeric alpha+beta barrel"/>
    <property type="match status" value="1"/>
</dbReference>
<dbReference type="Proteomes" id="UP000642748">
    <property type="component" value="Unassembled WGS sequence"/>
</dbReference>
<dbReference type="InterPro" id="IPR011008">
    <property type="entry name" value="Dimeric_a/b-barrel"/>
</dbReference>
<comment type="similarity">
    <text evidence="1">Belongs to the YciI family.</text>
</comment>
<dbReference type="Gene3D" id="3.30.70.1060">
    <property type="entry name" value="Dimeric alpha+beta barrel"/>
    <property type="match status" value="1"/>
</dbReference>
<dbReference type="PANTHER" id="PTHR35174:SF3">
    <property type="entry name" value="BLL7171 PROTEIN"/>
    <property type="match status" value="1"/>
</dbReference>
<organism evidence="3 4">
    <name type="scientific">Rugosimonospora africana</name>
    <dbReference type="NCBI Taxonomy" id="556532"/>
    <lineage>
        <taxon>Bacteria</taxon>
        <taxon>Bacillati</taxon>
        <taxon>Actinomycetota</taxon>
        <taxon>Actinomycetes</taxon>
        <taxon>Micromonosporales</taxon>
        <taxon>Micromonosporaceae</taxon>
        <taxon>Rugosimonospora</taxon>
    </lineage>
</organism>
<dbReference type="InterPro" id="IPR005545">
    <property type="entry name" value="YCII"/>
</dbReference>
<feature type="domain" description="YCII-related" evidence="2">
    <location>
        <begin position="23"/>
        <end position="108"/>
    </location>
</feature>
<dbReference type="PANTHER" id="PTHR35174">
    <property type="entry name" value="BLL7171 PROTEIN-RELATED"/>
    <property type="match status" value="1"/>
</dbReference>
<accession>A0A8J3QV26</accession>
<sequence>MPQYAILIYTPAPGDVADMPPEEQEAHMRHAEEAERLGGKVVQGFALQPSTGAMAVRGTRVIDGPFTEAKEVIAGFYILQARDPEHALEIAKRNPATWRGGVEVRALLE</sequence>
<dbReference type="RefSeq" id="WP_203920532.1">
    <property type="nucleotide sequence ID" value="NZ_BONZ01000049.1"/>
</dbReference>
<name>A0A8J3QV26_9ACTN</name>
<dbReference type="EMBL" id="BONZ01000049">
    <property type="protein sequence ID" value="GIH16964.1"/>
    <property type="molecule type" value="Genomic_DNA"/>
</dbReference>
<keyword evidence="4" id="KW-1185">Reference proteome</keyword>